<evidence type="ECO:0000256" key="8">
    <source>
        <dbReference type="ARBA" id="ARBA00072274"/>
    </source>
</evidence>
<dbReference type="GO" id="GO:0005829">
    <property type="term" value="C:cytosol"/>
    <property type="evidence" value="ECO:0007669"/>
    <property type="project" value="TreeGrafter"/>
</dbReference>
<dbReference type="InterPro" id="IPR009012">
    <property type="entry name" value="GrpE_head"/>
</dbReference>
<evidence type="ECO:0000256" key="6">
    <source>
        <dbReference type="ARBA" id="ARBA00023186"/>
    </source>
</evidence>
<keyword evidence="15" id="KW-1185">Reference proteome</keyword>
<comment type="function">
    <text evidence="7 10 11">Participates actively in the response to hyperosmotic and heat shock by preventing the aggregation of stress-denatured proteins, in association with DnaK and GrpE. It is the nucleotide exchange factor for DnaK and may function as a thermosensor. Unfolded proteins bind initially to DnaJ; upon interaction with the DnaJ-bound protein, DnaK hydrolyzes its bound ATP, resulting in the formation of a stable complex. GrpE releases ADP from DnaK; ATP binding to DnaK triggers the release of the substrate protein, thus completing the reaction cycle. Several rounds of ATP-dependent interactions between DnaJ, DnaK and GrpE are required for fully efficient folding.</text>
</comment>
<evidence type="ECO:0000256" key="2">
    <source>
        <dbReference type="ARBA" id="ARBA00009054"/>
    </source>
</evidence>
<protein>
    <recommendedName>
        <fullName evidence="8 10">Protein GrpE</fullName>
    </recommendedName>
    <alternativeName>
        <fullName evidence="9 10">HSP-70 cofactor</fullName>
    </alternativeName>
</protein>
<dbReference type="NCBIfam" id="NF010748">
    <property type="entry name" value="PRK14150.1"/>
    <property type="match status" value="1"/>
</dbReference>
<accession>A0A4S3KZQ6</accession>
<organism evidence="14 15">
    <name type="scientific">Pseudofulvimonas gallinarii</name>
    <dbReference type="NCBI Taxonomy" id="634155"/>
    <lineage>
        <taxon>Bacteria</taxon>
        <taxon>Pseudomonadati</taxon>
        <taxon>Pseudomonadota</taxon>
        <taxon>Gammaproteobacteria</taxon>
        <taxon>Lysobacterales</taxon>
        <taxon>Rhodanobacteraceae</taxon>
        <taxon>Pseudofulvimonas</taxon>
    </lineage>
</organism>
<evidence type="ECO:0000256" key="5">
    <source>
        <dbReference type="ARBA" id="ARBA00023016"/>
    </source>
</evidence>
<reference evidence="14 15" key="1">
    <citation type="submission" date="2019-03" db="EMBL/GenBank/DDBJ databases">
        <title>Genomic Encyclopedia of Type Strains, Phase IV (KMG-IV): sequencing the most valuable type-strain genomes for metagenomic binning, comparative biology and taxonomic classification.</title>
        <authorList>
            <person name="Goeker M."/>
        </authorList>
    </citation>
    <scope>NUCLEOTIDE SEQUENCE [LARGE SCALE GENOMIC DNA]</scope>
    <source>
        <strain evidence="14 15">DSM 21944</strain>
    </source>
</reference>
<evidence type="ECO:0000256" key="7">
    <source>
        <dbReference type="ARBA" id="ARBA00053401"/>
    </source>
</evidence>
<evidence type="ECO:0000256" key="11">
    <source>
        <dbReference type="RuleBase" id="RU000639"/>
    </source>
</evidence>
<dbReference type="PRINTS" id="PR00773">
    <property type="entry name" value="GRPEPROTEIN"/>
</dbReference>
<name>A0A4S3KZQ6_9GAMM</name>
<dbReference type="EMBL" id="SMAF01000015">
    <property type="protein sequence ID" value="TCS96322.1"/>
    <property type="molecule type" value="Genomic_DNA"/>
</dbReference>
<evidence type="ECO:0000256" key="3">
    <source>
        <dbReference type="ARBA" id="ARBA00011738"/>
    </source>
</evidence>
<dbReference type="HAMAP" id="MF_01151">
    <property type="entry name" value="GrpE"/>
    <property type="match status" value="1"/>
</dbReference>
<dbReference type="Gene3D" id="3.90.20.20">
    <property type="match status" value="1"/>
</dbReference>
<dbReference type="InterPro" id="IPR013805">
    <property type="entry name" value="GrpE_CC"/>
</dbReference>
<dbReference type="PROSITE" id="PS01071">
    <property type="entry name" value="GRPE"/>
    <property type="match status" value="1"/>
</dbReference>
<dbReference type="AlphaFoldDB" id="A0A4S3KZQ6"/>
<feature type="region of interest" description="Disordered" evidence="13">
    <location>
        <begin position="1"/>
        <end position="33"/>
    </location>
</feature>
<dbReference type="PANTHER" id="PTHR21237">
    <property type="entry name" value="GRPE PROTEIN"/>
    <property type="match status" value="1"/>
</dbReference>
<evidence type="ECO:0000256" key="9">
    <source>
        <dbReference type="ARBA" id="ARBA00076414"/>
    </source>
</evidence>
<dbReference type="RefSeq" id="WP_123522256.1">
    <property type="nucleotide sequence ID" value="NZ_JBHLWF010000012.1"/>
</dbReference>
<dbReference type="Gene3D" id="2.30.22.10">
    <property type="entry name" value="Head domain of nucleotide exchange factor GrpE"/>
    <property type="match status" value="1"/>
</dbReference>
<dbReference type="SUPFAM" id="SSF58014">
    <property type="entry name" value="Coiled-coil domain of nucleotide exchange factor GrpE"/>
    <property type="match status" value="1"/>
</dbReference>
<dbReference type="NCBIfam" id="NF010737">
    <property type="entry name" value="PRK14139.1"/>
    <property type="match status" value="1"/>
</dbReference>
<dbReference type="NCBIfam" id="NF010738">
    <property type="entry name" value="PRK14140.1"/>
    <property type="match status" value="1"/>
</dbReference>
<evidence type="ECO:0000256" key="13">
    <source>
        <dbReference type="SAM" id="MobiDB-lite"/>
    </source>
</evidence>
<dbReference type="Pfam" id="PF01025">
    <property type="entry name" value="GrpE"/>
    <property type="match status" value="1"/>
</dbReference>
<evidence type="ECO:0000313" key="15">
    <source>
        <dbReference type="Proteomes" id="UP000294599"/>
    </source>
</evidence>
<dbReference type="OrthoDB" id="9789811at2"/>
<proteinExistence type="inferred from homology"/>
<dbReference type="GO" id="GO:0051082">
    <property type="term" value="F:unfolded protein binding"/>
    <property type="evidence" value="ECO:0007669"/>
    <property type="project" value="TreeGrafter"/>
</dbReference>
<evidence type="ECO:0000256" key="1">
    <source>
        <dbReference type="ARBA" id="ARBA00004496"/>
    </source>
</evidence>
<dbReference type="FunFam" id="2.30.22.10:FF:000001">
    <property type="entry name" value="Protein GrpE"/>
    <property type="match status" value="1"/>
</dbReference>
<evidence type="ECO:0000313" key="14">
    <source>
        <dbReference type="EMBL" id="TCS96322.1"/>
    </source>
</evidence>
<keyword evidence="4 10" id="KW-0963">Cytoplasm</keyword>
<evidence type="ECO:0000256" key="4">
    <source>
        <dbReference type="ARBA" id="ARBA00022490"/>
    </source>
</evidence>
<dbReference type="CDD" id="cd00446">
    <property type="entry name" value="GrpE"/>
    <property type="match status" value="1"/>
</dbReference>
<evidence type="ECO:0000256" key="10">
    <source>
        <dbReference type="HAMAP-Rule" id="MF_01151"/>
    </source>
</evidence>
<dbReference type="SUPFAM" id="SSF51064">
    <property type="entry name" value="Head domain of nucleotide exchange factor GrpE"/>
    <property type="match status" value="1"/>
</dbReference>
<comment type="subcellular location">
    <subcellularLocation>
        <location evidence="1 10">Cytoplasm</location>
    </subcellularLocation>
</comment>
<dbReference type="InterPro" id="IPR000740">
    <property type="entry name" value="GrpE"/>
</dbReference>
<dbReference type="PANTHER" id="PTHR21237:SF23">
    <property type="entry name" value="GRPE PROTEIN HOMOLOG, MITOCHONDRIAL"/>
    <property type="match status" value="1"/>
</dbReference>
<dbReference type="GO" id="GO:0051087">
    <property type="term" value="F:protein-folding chaperone binding"/>
    <property type="evidence" value="ECO:0007669"/>
    <property type="project" value="InterPro"/>
</dbReference>
<evidence type="ECO:0000256" key="12">
    <source>
        <dbReference type="RuleBase" id="RU004478"/>
    </source>
</evidence>
<dbReference type="GO" id="GO:0006457">
    <property type="term" value="P:protein folding"/>
    <property type="evidence" value="ECO:0007669"/>
    <property type="project" value="InterPro"/>
</dbReference>
<keyword evidence="6 10" id="KW-0143">Chaperone</keyword>
<dbReference type="Proteomes" id="UP000294599">
    <property type="component" value="Unassembled WGS sequence"/>
</dbReference>
<dbReference type="GO" id="GO:0042803">
    <property type="term" value="F:protein homodimerization activity"/>
    <property type="evidence" value="ECO:0007669"/>
    <property type="project" value="InterPro"/>
</dbReference>
<comment type="caution">
    <text evidence="14">The sequence shown here is derived from an EMBL/GenBank/DDBJ whole genome shotgun (WGS) entry which is preliminary data.</text>
</comment>
<keyword evidence="5 10" id="KW-0346">Stress response</keyword>
<comment type="subunit">
    <text evidence="3 10">Homodimer.</text>
</comment>
<feature type="compositionally biased region" description="Basic and acidic residues" evidence="13">
    <location>
        <begin position="1"/>
        <end position="10"/>
    </location>
</feature>
<sequence>MNHSQQHHDESFEDQDAQSSLDAAEQELGQIEQQLAAAREEVLRTRAEMDNLRKRLMREMEAARKFGGERILGDLLPVADSLEQGLAAVGADDPAREGLELTMKQFASALEKHGLAQIDPAGQAFDPAEHQAISAQPSAEHPENTVIAVLQKGYRLHERVLRPALVVVAKGAD</sequence>
<comment type="similarity">
    <text evidence="2 10 12">Belongs to the GrpE family.</text>
</comment>
<gene>
    <name evidence="10" type="primary">grpE</name>
    <name evidence="14" type="ORF">EDC25_11510</name>
</gene>
<dbReference type="GO" id="GO:0000774">
    <property type="term" value="F:adenyl-nucleotide exchange factor activity"/>
    <property type="evidence" value="ECO:0007669"/>
    <property type="project" value="InterPro"/>
</dbReference>